<accession>A0AAW9A7J2</accession>
<reference evidence="1 2" key="1">
    <citation type="journal article" date="2022" name="Front. Cell. Infect. Microbiol.">
        <title>The probiotic and immunomodulation effects of Limosilactobacillus reuteri RGW1 isolated from calf feces.</title>
        <authorList>
            <person name="Huang K."/>
            <person name="Shi W."/>
            <person name="Yang B."/>
            <person name="Wang J."/>
        </authorList>
    </citation>
    <scope>NUCLEOTIDE SEQUENCE [LARGE SCALE GENOMIC DNA]</scope>
    <source>
        <strain evidence="1 2">RGW1</strain>
    </source>
</reference>
<dbReference type="EMBL" id="JAOTNP010000095">
    <property type="protein sequence ID" value="MDV8947765.1"/>
    <property type="molecule type" value="Genomic_DNA"/>
</dbReference>
<comment type="caution">
    <text evidence="1">The sequence shown here is derived from an EMBL/GenBank/DDBJ whole genome shotgun (WGS) entry which is preliminary data.</text>
</comment>
<evidence type="ECO:0000313" key="2">
    <source>
        <dbReference type="Proteomes" id="UP001286376"/>
    </source>
</evidence>
<evidence type="ECO:0000313" key="1">
    <source>
        <dbReference type="EMBL" id="MDV8947765.1"/>
    </source>
</evidence>
<sequence>MYFDEDERLIIEEALQLLWEERGLDYLPINDAGKYYDPDYPDDARMANTISCLLERF</sequence>
<organism evidence="1 2">
    <name type="scientific">Limosilactobacillus reuteri</name>
    <name type="common">Lactobacillus reuteri</name>
    <dbReference type="NCBI Taxonomy" id="1598"/>
    <lineage>
        <taxon>Bacteria</taxon>
        <taxon>Bacillati</taxon>
        <taxon>Bacillota</taxon>
        <taxon>Bacilli</taxon>
        <taxon>Lactobacillales</taxon>
        <taxon>Lactobacillaceae</taxon>
        <taxon>Limosilactobacillus</taxon>
    </lineage>
</organism>
<dbReference type="AlphaFoldDB" id="A0AAW9A7J2"/>
<dbReference type="RefSeq" id="WP_164960366.1">
    <property type="nucleotide sequence ID" value="NZ_JAJGUK010000073.1"/>
</dbReference>
<proteinExistence type="predicted"/>
<dbReference type="Proteomes" id="UP001286376">
    <property type="component" value="Unassembled WGS sequence"/>
</dbReference>
<name>A0AAW9A7J2_LIMRT</name>
<protein>
    <submittedName>
        <fullName evidence="1">Uncharacterized protein</fullName>
    </submittedName>
</protein>
<gene>
    <name evidence="1" type="ORF">NX099_10390</name>
</gene>